<feature type="domain" description="Acyltransferase 3" evidence="2">
    <location>
        <begin position="10"/>
        <end position="341"/>
    </location>
</feature>
<feature type="transmembrane region" description="Helical" evidence="1">
    <location>
        <begin position="291"/>
        <end position="309"/>
    </location>
</feature>
<keyword evidence="1" id="KW-1133">Transmembrane helix</keyword>
<feature type="transmembrane region" description="Helical" evidence="1">
    <location>
        <begin position="12"/>
        <end position="29"/>
    </location>
</feature>
<feature type="transmembrane region" description="Helical" evidence="1">
    <location>
        <begin position="166"/>
        <end position="184"/>
    </location>
</feature>
<keyword evidence="1" id="KW-0812">Transmembrane</keyword>
<dbReference type="Proteomes" id="UP000265643">
    <property type="component" value="Unassembled WGS sequence"/>
</dbReference>
<feature type="transmembrane region" description="Helical" evidence="1">
    <location>
        <begin position="49"/>
        <end position="70"/>
    </location>
</feature>
<comment type="caution">
    <text evidence="3">The sequence shown here is derived from an EMBL/GenBank/DDBJ whole genome shotgun (WGS) entry which is preliminary data.</text>
</comment>
<accession>A0A391P901</accession>
<evidence type="ECO:0000313" key="4">
    <source>
        <dbReference type="Proteomes" id="UP000265643"/>
    </source>
</evidence>
<name>A0A391P901_9FIRM</name>
<dbReference type="AlphaFoldDB" id="A0A391P901"/>
<keyword evidence="3" id="KW-0808">Transferase</keyword>
<dbReference type="InterPro" id="IPR002656">
    <property type="entry name" value="Acyl_transf_3_dom"/>
</dbReference>
<dbReference type="GO" id="GO:0016747">
    <property type="term" value="F:acyltransferase activity, transferring groups other than amino-acyl groups"/>
    <property type="evidence" value="ECO:0007669"/>
    <property type="project" value="InterPro"/>
</dbReference>
<feature type="transmembrane region" description="Helical" evidence="1">
    <location>
        <begin position="321"/>
        <end position="341"/>
    </location>
</feature>
<keyword evidence="1" id="KW-0472">Membrane</keyword>
<protein>
    <submittedName>
        <fullName evidence="3">Succinyltransferase</fullName>
    </submittedName>
</protein>
<feature type="transmembrane region" description="Helical" evidence="1">
    <location>
        <begin position="90"/>
        <end position="108"/>
    </location>
</feature>
<organism evidence="3 4">
    <name type="scientific">Mediterraneibacter butyricigenes</name>
    <dbReference type="NCBI Taxonomy" id="2316025"/>
    <lineage>
        <taxon>Bacteria</taxon>
        <taxon>Bacillati</taxon>
        <taxon>Bacillota</taxon>
        <taxon>Clostridia</taxon>
        <taxon>Lachnospirales</taxon>
        <taxon>Lachnospiraceae</taxon>
        <taxon>Mediterraneibacter</taxon>
    </lineage>
</organism>
<sequence>MKEQKFWKNVEWFHFLFSIFVIWIHADNISSFTEAGAQVTGPFVLEGFIIKYLANLGVAGFYLCSGYLFYRGFTMGKLSGKWKSRVKTLVLPYIVWNLIYYILHYVVLQIPKLAGMFADRPISLSWRSVLDAVIWYRYNPVFWYLQFLIIFVFLCPVIYVLLRNRYVGAVVLAGVLLLQSGIFYRVQPQMLNSLLNWFVVYGTGAWLGLHGKRWVENGSKGPGHIGENTLKGPGPFGENLALTVSGICMLLTGILYGKGINVVFSLLYFLVGAVFFWLLLNKIVKHEAKSWMKLTFFVYASHQMVVSVVTKLGMRILGANAWIGLFLFIAAPIYSFFIAWICKKILSGRAKCIWNLLTGNR</sequence>
<evidence type="ECO:0000259" key="2">
    <source>
        <dbReference type="Pfam" id="PF01757"/>
    </source>
</evidence>
<feature type="transmembrane region" description="Helical" evidence="1">
    <location>
        <begin position="141"/>
        <end position="161"/>
    </location>
</feature>
<evidence type="ECO:0000313" key="3">
    <source>
        <dbReference type="EMBL" id="GCA66063.1"/>
    </source>
</evidence>
<evidence type="ECO:0000256" key="1">
    <source>
        <dbReference type="SAM" id="Phobius"/>
    </source>
</evidence>
<feature type="transmembrane region" description="Helical" evidence="1">
    <location>
        <begin position="262"/>
        <end position="279"/>
    </location>
</feature>
<reference evidence="4" key="1">
    <citation type="submission" date="2018-09" db="EMBL/GenBank/DDBJ databases">
        <title>Draft Genome Sequence of Mediterraneibacter sp. KCTC 15684.</title>
        <authorList>
            <person name="Kim J.S."/>
            <person name="Han K.I."/>
            <person name="Suh M.K."/>
            <person name="Lee K.C."/>
            <person name="Eom M.K."/>
            <person name="Lee J.H."/>
            <person name="Park S.H."/>
            <person name="Kang S.W."/>
            <person name="Park J.E."/>
            <person name="Oh B.S."/>
            <person name="Yu S.Y."/>
            <person name="Choi S.H."/>
            <person name="Lee D.H."/>
            <person name="Yoon H."/>
            <person name="Kim B."/>
            <person name="Yang S.J."/>
            <person name="Lee J.S."/>
        </authorList>
    </citation>
    <scope>NUCLEOTIDE SEQUENCE [LARGE SCALE GENOMIC DNA]</scope>
    <source>
        <strain evidence="4">KCTC 15684</strain>
    </source>
</reference>
<dbReference type="EMBL" id="BHGK01000001">
    <property type="protein sequence ID" value="GCA66063.1"/>
    <property type="molecule type" value="Genomic_DNA"/>
</dbReference>
<keyword evidence="4" id="KW-1185">Reference proteome</keyword>
<proteinExistence type="predicted"/>
<gene>
    <name evidence="3" type="ORF">KGMB01110_04990</name>
</gene>
<dbReference type="Pfam" id="PF01757">
    <property type="entry name" value="Acyl_transf_3"/>
    <property type="match status" value="1"/>
</dbReference>